<keyword evidence="1" id="KW-0812">Transmembrane</keyword>
<keyword evidence="1" id="KW-0472">Membrane</keyword>
<dbReference type="EMBL" id="JAUJYO010000021">
    <property type="protein sequence ID" value="KAK1283698.1"/>
    <property type="molecule type" value="Genomic_DNA"/>
</dbReference>
<comment type="caution">
    <text evidence="2">The sequence shown here is derived from an EMBL/GenBank/DDBJ whole genome shotgun (WGS) entry which is preliminary data.</text>
</comment>
<gene>
    <name evidence="2" type="ORF">QJS10_CPB21g01015</name>
</gene>
<dbReference type="Proteomes" id="UP001180020">
    <property type="component" value="Unassembled WGS sequence"/>
</dbReference>
<evidence type="ECO:0000313" key="3">
    <source>
        <dbReference type="Proteomes" id="UP001180020"/>
    </source>
</evidence>
<dbReference type="AlphaFoldDB" id="A0AAV9C628"/>
<feature type="transmembrane region" description="Helical" evidence="1">
    <location>
        <begin position="88"/>
        <end position="109"/>
    </location>
</feature>
<evidence type="ECO:0000313" key="2">
    <source>
        <dbReference type="EMBL" id="KAK1283698.1"/>
    </source>
</evidence>
<name>A0AAV9C628_ACOCL</name>
<evidence type="ECO:0000256" key="1">
    <source>
        <dbReference type="SAM" id="Phobius"/>
    </source>
</evidence>
<accession>A0AAV9C628</accession>
<organism evidence="2 3">
    <name type="scientific">Acorus calamus</name>
    <name type="common">Sweet flag</name>
    <dbReference type="NCBI Taxonomy" id="4465"/>
    <lineage>
        <taxon>Eukaryota</taxon>
        <taxon>Viridiplantae</taxon>
        <taxon>Streptophyta</taxon>
        <taxon>Embryophyta</taxon>
        <taxon>Tracheophyta</taxon>
        <taxon>Spermatophyta</taxon>
        <taxon>Magnoliopsida</taxon>
        <taxon>Liliopsida</taxon>
        <taxon>Acoraceae</taxon>
        <taxon>Acorus</taxon>
    </lineage>
</organism>
<keyword evidence="1" id="KW-1133">Transmembrane helix</keyword>
<feature type="transmembrane region" description="Helical" evidence="1">
    <location>
        <begin position="20"/>
        <end position="40"/>
    </location>
</feature>
<proteinExistence type="predicted"/>
<protein>
    <submittedName>
        <fullName evidence="2">Uncharacterized protein</fullName>
    </submittedName>
</protein>
<keyword evidence="3" id="KW-1185">Reference proteome</keyword>
<reference evidence="2" key="1">
    <citation type="journal article" date="2023" name="Nat. Commun.">
        <title>Diploid and tetraploid genomes of Acorus and the evolution of monocots.</title>
        <authorList>
            <person name="Ma L."/>
            <person name="Liu K.W."/>
            <person name="Li Z."/>
            <person name="Hsiao Y.Y."/>
            <person name="Qi Y."/>
            <person name="Fu T."/>
            <person name="Tang G.D."/>
            <person name="Zhang D."/>
            <person name="Sun W.H."/>
            <person name="Liu D.K."/>
            <person name="Li Y."/>
            <person name="Chen G.Z."/>
            <person name="Liu X.D."/>
            <person name="Liao X.Y."/>
            <person name="Jiang Y.T."/>
            <person name="Yu X."/>
            <person name="Hao Y."/>
            <person name="Huang J."/>
            <person name="Zhao X.W."/>
            <person name="Ke S."/>
            <person name="Chen Y.Y."/>
            <person name="Wu W.L."/>
            <person name="Hsu J.L."/>
            <person name="Lin Y.F."/>
            <person name="Huang M.D."/>
            <person name="Li C.Y."/>
            <person name="Huang L."/>
            <person name="Wang Z.W."/>
            <person name="Zhao X."/>
            <person name="Zhong W.Y."/>
            <person name="Peng D.H."/>
            <person name="Ahmad S."/>
            <person name="Lan S."/>
            <person name="Zhang J.S."/>
            <person name="Tsai W.C."/>
            <person name="Van de Peer Y."/>
            <person name="Liu Z.J."/>
        </authorList>
    </citation>
    <scope>NUCLEOTIDE SEQUENCE</scope>
    <source>
        <strain evidence="2">CP</strain>
    </source>
</reference>
<sequence>MYSLPTPLNLMAQHQLSDIMWYSVWTIVISIGSLLNLPMASEGDHPKQDFAVMVYAVTAFATLLMGLGLLSVALSHQNARPSPVVERLMWIALGFEYAMVALQVSLLIMGGF</sequence>
<reference evidence="2" key="2">
    <citation type="submission" date="2023-06" db="EMBL/GenBank/DDBJ databases">
        <authorList>
            <person name="Ma L."/>
            <person name="Liu K.-W."/>
            <person name="Li Z."/>
            <person name="Hsiao Y.-Y."/>
            <person name="Qi Y."/>
            <person name="Fu T."/>
            <person name="Tang G."/>
            <person name="Zhang D."/>
            <person name="Sun W.-H."/>
            <person name="Liu D.-K."/>
            <person name="Li Y."/>
            <person name="Chen G.-Z."/>
            <person name="Liu X.-D."/>
            <person name="Liao X.-Y."/>
            <person name="Jiang Y.-T."/>
            <person name="Yu X."/>
            <person name="Hao Y."/>
            <person name="Huang J."/>
            <person name="Zhao X.-W."/>
            <person name="Ke S."/>
            <person name="Chen Y.-Y."/>
            <person name="Wu W.-L."/>
            <person name="Hsu J.-L."/>
            <person name="Lin Y.-F."/>
            <person name="Huang M.-D."/>
            <person name="Li C.-Y."/>
            <person name="Huang L."/>
            <person name="Wang Z.-W."/>
            <person name="Zhao X."/>
            <person name="Zhong W.-Y."/>
            <person name="Peng D.-H."/>
            <person name="Ahmad S."/>
            <person name="Lan S."/>
            <person name="Zhang J.-S."/>
            <person name="Tsai W.-C."/>
            <person name="Van De Peer Y."/>
            <person name="Liu Z.-J."/>
        </authorList>
    </citation>
    <scope>NUCLEOTIDE SEQUENCE</scope>
    <source>
        <strain evidence="2">CP</strain>
        <tissue evidence="2">Leaves</tissue>
    </source>
</reference>
<feature type="transmembrane region" description="Helical" evidence="1">
    <location>
        <begin position="52"/>
        <end position="76"/>
    </location>
</feature>